<sequence length="106" mass="13631">MRQEIYEEFMFLYKEWNKKWKQDQLLRHEEWEQRRSYADRGITSFEENLKRRINWERQKKQREWNTYKIVIEKRLFPNMSNEEKKLAYKDIAKRRKRDRDISLTII</sequence>
<evidence type="ECO:0000313" key="1">
    <source>
        <dbReference type="EMBL" id="QHU05589.1"/>
    </source>
</evidence>
<protein>
    <submittedName>
        <fullName evidence="1">Uncharacterized protein</fullName>
    </submittedName>
</protein>
<dbReference type="AlphaFoldDB" id="A0A6C0JJ47"/>
<organism evidence="1">
    <name type="scientific">viral metagenome</name>
    <dbReference type="NCBI Taxonomy" id="1070528"/>
    <lineage>
        <taxon>unclassified sequences</taxon>
        <taxon>metagenomes</taxon>
        <taxon>organismal metagenomes</taxon>
    </lineage>
</organism>
<accession>A0A6C0JJ47</accession>
<name>A0A6C0JJ47_9ZZZZ</name>
<dbReference type="EMBL" id="MN740417">
    <property type="protein sequence ID" value="QHU05589.1"/>
    <property type="molecule type" value="Genomic_DNA"/>
</dbReference>
<reference evidence="1" key="1">
    <citation type="journal article" date="2020" name="Nature">
        <title>Giant virus diversity and host interactions through global metagenomics.</title>
        <authorList>
            <person name="Schulz F."/>
            <person name="Roux S."/>
            <person name="Paez-Espino D."/>
            <person name="Jungbluth S."/>
            <person name="Walsh D.A."/>
            <person name="Denef V.J."/>
            <person name="McMahon K.D."/>
            <person name="Konstantinidis K.T."/>
            <person name="Eloe-Fadrosh E.A."/>
            <person name="Kyrpides N.C."/>
            <person name="Woyke T."/>
        </authorList>
    </citation>
    <scope>NUCLEOTIDE SEQUENCE</scope>
    <source>
        <strain evidence="1">GVMAG-M-3300027736-24</strain>
    </source>
</reference>
<proteinExistence type="predicted"/>